<dbReference type="EMBL" id="CP020867">
    <property type="protein sequence ID" value="ARJ56038.1"/>
    <property type="molecule type" value="Genomic_DNA"/>
</dbReference>
<evidence type="ECO:0000259" key="9">
    <source>
        <dbReference type="Pfam" id="PF12704"/>
    </source>
</evidence>
<reference evidence="10 11" key="1">
    <citation type="submission" date="2017-04" db="EMBL/GenBank/DDBJ databases">
        <title>Complete genome sequence of the Campylobacter cuniculorum type strain LMG24588.</title>
        <authorList>
            <person name="Miller W.G."/>
            <person name="Yee E."/>
            <person name="Revez J."/>
            <person name="Bono J.L."/>
            <person name="Rossi M."/>
        </authorList>
    </citation>
    <scope>NUCLEOTIDE SEQUENCE [LARGE SCALE GENOMIC DNA]</scope>
    <source>
        <strain evidence="10 11">LMG 24588</strain>
    </source>
</reference>
<evidence type="ECO:0000256" key="2">
    <source>
        <dbReference type="ARBA" id="ARBA00022475"/>
    </source>
</evidence>
<evidence type="ECO:0000256" key="4">
    <source>
        <dbReference type="ARBA" id="ARBA00022989"/>
    </source>
</evidence>
<evidence type="ECO:0000256" key="7">
    <source>
        <dbReference type="SAM" id="Phobius"/>
    </source>
</evidence>
<feature type="domain" description="MacB-like periplasmic core" evidence="9">
    <location>
        <begin position="18"/>
        <end position="214"/>
    </location>
</feature>
<keyword evidence="5 7" id="KW-0472">Membrane</keyword>
<dbReference type="GO" id="GO:0005886">
    <property type="term" value="C:plasma membrane"/>
    <property type="evidence" value="ECO:0007669"/>
    <property type="project" value="UniProtKB-SubCell"/>
</dbReference>
<dbReference type="eggNOG" id="COG0577">
    <property type="taxonomic scope" value="Bacteria"/>
</dbReference>
<dbReference type="PANTHER" id="PTHR30572">
    <property type="entry name" value="MEMBRANE COMPONENT OF TRANSPORTER-RELATED"/>
    <property type="match status" value="1"/>
</dbReference>
<organism evidence="10 11">
    <name type="scientific">Campylobacter cuniculorum DSM 23162 = LMG 24588</name>
    <dbReference type="NCBI Taxonomy" id="1121267"/>
    <lineage>
        <taxon>Bacteria</taxon>
        <taxon>Pseudomonadati</taxon>
        <taxon>Campylobacterota</taxon>
        <taxon>Epsilonproteobacteria</taxon>
        <taxon>Campylobacterales</taxon>
        <taxon>Campylobacteraceae</taxon>
        <taxon>Campylobacter</taxon>
    </lineage>
</organism>
<dbReference type="RefSeq" id="WP_027305579.1">
    <property type="nucleotide sequence ID" value="NZ_CP020867.1"/>
</dbReference>
<name>A0A1W6BVC9_9BACT</name>
<proteinExistence type="inferred from homology"/>
<dbReference type="STRING" id="1121267.CCUN_0386"/>
<evidence type="ECO:0000256" key="6">
    <source>
        <dbReference type="ARBA" id="ARBA00038076"/>
    </source>
</evidence>
<dbReference type="PANTHER" id="PTHR30572:SF4">
    <property type="entry name" value="ABC TRANSPORTER PERMEASE YTRF"/>
    <property type="match status" value="1"/>
</dbReference>
<evidence type="ECO:0000256" key="3">
    <source>
        <dbReference type="ARBA" id="ARBA00022692"/>
    </source>
</evidence>
<dbReference type="Pfam" id="PF12704">
    <property type="entry name" value="MacB_PCD"/>
    <property type="match status" value="1"/>
</dbReference>
<feature type="transmembrane region" description="Helical" evidence="7">
    <location>
        <begin position="352"/>
        <end position="377"/>
    </location>
</feature>
<feature type="domain" description="ABC3 transporter permease C-terminal" evidence="8">
    <location>
        <begin position="301"/>
        <end position="415"/>
    </location>
</feature>
<comment type="similarity">
    <text evidence="6">Belongs to the ABC-4 integral membrane protein family.</text>
</comment>
<dbReference type="InterPro" id="IPR025857">
    <property type="entry name" value="MacB_PCD"/>
</dbReference>
<dbReference type="Pfam" id="PF02687">
    <property type="entry name" value="FtsX"/>
    <property type="match status" value="1"/>
</dbReference>
<evidence type="ECO:0000256" key="5">
    <source>
        <dbReference type="ARBA" id="ARBA00023136"/>
    </source>
</evidence>
<keyword evidence="3 7" id="KW-0812">Transmembrane</keyword>
<feature type="transmembrane region" description="Helical" evidence="7">
    <location>
        <begin position="384"/>
        <end position="408"/>
    </location>
</feature>
<evidence type="ECO:0000259" key="8">
    <source>
        <dbReference type="Pfam" id="PF02687"/>
    </source>
</evidence>
<dbReference type="KEGG" id="ccun:CCUN_0386"/>
<dbReference type="Proteomes" id="UP000192902">
    <property type="component" value="Chromosome"/>
</dbReference>
<dbReference type="OrthoDB" id="9770036at2"/>
<feature type="transmembrane region" description="Helical" evidence="7">
    <location>
        <begin position="298"/>
        <end position="317"/>
    </location>
</feature>
<sequence>MLIRMIKNSIFKNKIQKFLAFLTCFLATLLICTMLNITLSIGNEITKDLRNYGSNILVLPKGSSLSIEIGNEIYEPLKDKNYLEEKDLHIIKEIFWRNNITAFAPFLEGKITFNQTKEALVVGTYFDKLIALSDEDDFKTGIKNLYPFLKLSGRWAKDDSLDEVMVGEDFAKNNGLKEGDFLELGNKKVQIVGILSQADKMSNKIITSLALAGVLFDKKGLYSRAEVSALTIPENDLAQKARRDSSSLNQLEFDTWYCTAYAGSIAYQIEEELKGSSAKVLNAINDAQNLIVKKIQSLMGITSLICIVVASIAISSLMSSELHRRKKEIGLLKVLGANTFQIYLLFASENLIVALISSIFGFVFGILISQLIALNIFGYFIDIAYIILPLSLIFAALIAILGCLLQILNISNLSPAQVLYGR</sequence>
<protein>
    <submittedName>
        <fullName evidence="10">Ferrirhodotorulic acid ABC transporter, permease protein</fullName>
    </submittedName>
</protein>
<dbReference type="InterPro" id="IPR003838">
    <property type="entry name" value="ABC3_permease_C"/>
</dbReference>
<gene>
    <name evidence="10" type="ORF">CCUN_0386</name>
</gene>
<dbReference type="GO" id="GO:0022857">
    <property type="term" value="F:transmembrane transporter activity"/>
    <property type="evidence" value="ECO:0007669"/>
    <property type="project" value="TreeGrafter"/>
</dbReference>
<evidence type="ECO:0000256" key="1">
    <source>
        <dbReference type="ARBA" id="ARBA00004651"/>
    </source>
</evidence>
<dbReference type="InterPro" id="IPR050250">
    <property type="entry name" value="Macrolide_Exporter_MacB"/>
</dbReference>
<accession>A0A1W6BVC9</accession>
<evidence type="ECO:0000313" key="10">
    <source>
        <dbReference type="EMBL" id="ARJ56038.1"/>
    </source>
</evidence>
<evidence type="ECO:0000313" key="11">
    <source>
        <dbReference type="Proteomes" id="UP000192902"/>
    </source>
</evidence>
<keyword evidence="2" id="KW-1003">Cell membrane</keyword>
<keyword evidence="4 7" id="KW-1133">Transmembrane helix</keyword>
<comment type="subcellular location">
    <subcellularLocation>
        <location evidence="1">Cell membrane</location>
        <topology evidence="1">Multi-pass membrane protein</topology>
    </subcellularLocation>
</comment>
<dbReference type="AlphaFoldDB" id="A0A1W6BVC9"/>